<dbReference type="Proteomes" id="UP000230821">
    <property type="component" value="Unassembled WGS sequence"/>
</dbReference>
<sequence length="403" mass="44377">MMKQSKHYLFFTYLLVWCVLLFSIAGCSDDSSNGDNSNLTEPDKIGDVPGDPGPGNLAGIVIGTLDKQTLQGVTVSVNSRSAITGSDGTFLLTGVGEGILAVVISGSNIYTRTQAVNTADGRSVVLDVLEQNSSFDLTFYREIARGNHPLERDLFPTHRWTSSTPPTFYINTNGAAANDGVIDQEDIDTVASVLRQITPVFTNGFYSSINIETAYFSTSMRIDDIPDNSFVISFDDSLIESGAYGLTYTQPDFISPTTSTIQKSLIFIVDDDYYYQSSASPERISFEEIIAHESGHGFGFRHTSEPSYGGFPSVMVKTGKFGGTYSEYDRLHMGVVYQRPAGNTDLDNDPVPTSSAKLRTIDRLQVFLDQRLEAFDDLERAEKTRSIQGFDIVKELIAEYDRQ</sequence>
<dbReference type="AlphaFoldDB" id="A0A2G6KCA5"/>
<dbReference type="Gene3D" id="3.40.390.10">
    <property type="entry name" value="Collagenase (Catalytic Domain)"/>
    <property type="match status" value="1"/>
</dbReference>
<evidence type="ECO:0008006" key="3">
    <source>
        <dbReference type="Google" id="ProtNLM"/>
    </source>
</evidence>
<comment type="caution">
    <text evidence="1">The sequence shown here is derived from an EMBL/GenBank/DDBJ whole genome shotgun (WGS) entry which is preliminary data.</text>
</comment>
<evidence type="ECO:0000313" key="2">
    <source>
        <dbReference type="Proteomes" id="UP000230821"/>
    </source>
</evidence>
<dbReference type="InterPro" id="IPR008969">
    <property type="entry name" value="CarboxyPept-like_regulatory"/>
</dbReference>
<dbReference type="GO" id="GO:0008237">
    <property type="term" value="F:metallopeptidase activity"/>
    <property type="evidence" value="ECO:0007669"/>
    <property type="project" value="InterPro"/>
</dbReference>
<reference evidence="1 2" key="1">
    <citation type="submission" date="2017-10" db="EMBL/GenBank/DDBJ databases">
        <title>Novel microbial diversity and functional potential in the marine mammal oral microbiome.</title>
        <authorList>
            <person name="Dudek N.K."/>
            <person name="Sun C.L."/>
            <person name="Burstein D."/>
            <person name="Kantor R.S."/>
            <person name="Aliaga Goltsman D.S."/>
            <person name="Bik E.M."/>
            <person name="Thomas B.C."/>
            <person name="Banfield J.F."/>
            <person name="Relman D.A."/>
        </authorList>
    </citation>
    <scope>NUCLEOTIDE SEQUENCE [LARGE SCALE GENOMIC DNA]</scope>
    <source>
        <strain evidence="1">DOLJORAL78_47_16</strain>
    </source>
</reference>
<dbReference type="PROSITE" id="PS51257">
    <property type="entry name" value="PROKAR_LIPOPROTEIN"/>
    <property type="match status" value="1"/>
</dbReference>
<evidence type="ECO:0000313" key="1">
    <source>
        <dbReference type="EMBL" id="PIE32439.1"/>
    </source>
</evidence>
<dbReference type="InterPro" id="IPR024079">
    <property type="entry name" value="MetalloPept_cat_dom_sf"/>
</dbReference>
<name>A0A2G6KCA5_9BACT</name>
<dbReference type="EMBL" id="PDSK01000114">
    <property type="protein sequence ID" value="PIE32439.1"/>
    <property type="molecule type" value="Genomic_DNA"/>
</dbReference>
<protein>
    <recommendedName>
        <fullName evidence="3">Peptidase M10 metallopeptidase domain-containing protein</fullName>
    </recommendedName>
</protein>
<organism evidence="1 2">
    <name type="scientific">candidate division KSB3 bacterium</name>
    <dbReference type="NCBI Taxonomy" id="2044937"/>
    <lineage>
        <taxon>Bacteria</taxon>
        <taxon>candidate division KSB3</taxon>
    </lineage>
</organism>
<gene>
    <name evidence="1" type="ORF">CSA56_15640</name>
</gene>
<dbReference type="SUPFAM" id="SSF55486">
    <property type="entry name" value="Metalloproteases ('zincins'), catalytic domain"/>
    <property type="match status" value="1"/>
</dbReference>
<proteinExistence type="predicted"/>
<accession>A0A2G6KCA5</accession>
<dbReference type="SUPFAM" id="SSF49464">
    <property type="entry name" value="Carboxypeptidase regulatory domain-like"/>
    <property type="match status" value="1"/>
</dbReference>